<name>A0A517QXX4_9PLAN</name>
<feature type="transmembrane region" description="Helical" evidence="1">
    <location>
        <begin position="89"/>
        <end position="111"/>
    </location>
</feature>
<keyword evidence="1" id="KW-0812">Transmembrane</keyword>
<protein>
    <submittedName>
        <fullName evidence="2">Uncharacterized protein</fullName>
    </submittedName>
</protein>
<dbReference type="KEGG" id="svp:Pan189_08590"/>
<dbReference type="AlphaFoldDB" id="A0A517QXX4"/>
<dbReference type="RefSeq" id="WP_145362704.1">
    <property type="nucleotide sequence ID" value="NZ_CP036268.1"/>
</dbReference>
<keyword evidence="3" id="KW-1185">Reference proteome</keyword>
<dbReference type="Proteomes" id="UP000317318">
    <property type="component" value="Chromosome"/>
</dbReference>
<evidence type="ECO:0000313" key="2">
    <source>
        <dbReference type="EMBL" id="QDT36502.1"/>
    </source>
</evidence>
<evidence type="ECO:0000256" key="1">
    <source>
        <dbReference type="SAM" id="Phobius"/>
    </source>
</evidence>
<organism evidence="2 3">
    <name type="scientific">Stratiformator vulcanicus</name>
    <dbReference type="NCBI Taxonomy" id="2527980"/>
    <lineage>
        <taxon>Bacteria</taxon>
        <taxon>Pseudomonadati</taxon>
        <taxon>Planctomycetota</taxon>
        <taxon>Planctomycetia</taxon>
        <taxon>Planctomycetales</taxon>
        <taxon>Planctomycetaceae</taxon>
        <taxon>Stratiformator</taxon>
    </lineage>
</organism>
<reference evidence="2 3" key="1">
    <citation type="submission" date="2019-02" db="EMBL/GenBank/DDBJ databases">
        <title>Deep-cultivation of Planctomycetes and their phenomic and genomic characterization uncovers novel biology.</title>
        <authorList>
            <person name="Wiegand S."/>
            <person name="Jogler M."/>
            <person name="Boedeker C."/>
            <person name="Pinto D."/>
            <person name="Vollmers J."/>
            <person name="Rivas-Marin E."/>
            <person name="Kohn T."/>
            <person name="Peeters S.H."/>
            <person name="Heuer A."/>
            <person name="Rast P."/>
            <person name="Oberbeckmann S."/>
            <person name="Bunk B."/>
            <person name="Jeske O."/>
            <person name="Meyerdierks A."/>
            <person name="Storesund J.E."/>
            <person name="Kallscheuer N."/>
            <person name="Luecker S."/>
            <person name="Lage O.M."/>
            <person name="Pohl T."/>
            <person name="Merkel B.J."/>
            <person name="Hornburger P."/>
            <person name="Mueller R.-W."/>
            <person name="Bruemmer F."/>
            <person name="Labrenz M."/>
            <person name="Spormann A.M."/>
            <person name="Op den Camp H."/>
            <person name="Overmann J."/>
            <person name="Amann R."/>
            <person name="Jetten M.S.M."/>
            <person name="Mascher T."/>
            <person name="Medema M.H."/>
            <person name="Devos D.P."/>
            <person name="Kaster A.-K."/>
            <person name="Ovreas L."/>
            <person name="Rohde M."/>
            <person name="Galperin M.Y."/>
            <person name="Jogler C."/>
        </authorList>
    </citation>
    <scope>NUCLEOTIDE SEQUENCE [LARGE SCALE GENOMIC DNA]</scope>
    <source>
        <strain evidence="2 3">Pan189</strain>
    </source>
</reference>
<sequence length="132" mass="14727">MPFELFTILTNLLYNFGLIALPPIAISTVGFYISLRFRYAVPASARIAVIGFALSWFGQVAWTAITYVPGMRTVLFGELGGGDFANQKYFITFLLLQFCEWVGFGLVVFALRKAWLEIARANSTEPNLSLTD</sequence>
<evidence type="ECO:0000313" key="3">
    <source>
        <dbReference type="Proteomes" id="UP000317318"/>
    </source>
</evidence>
<feature type="transmembrane region" description="Helical" evidence="1">
    <location>
        <begin position="47"/>
        <end position="69"/>
    </location>
</feature>
<proteinExistence type="predicted"/>
<feature type="transmembrane region" description="Helical" evidence="1">
    <location>
        <begin position="12"/>
        <end position="35"/>
    </location>
</feature>
<accession>A0A517QXX4</accession>
<dbReference type="EMBL" id="CP036268">
    <property type="protein sequence ID" value="QDT36502.1"/>
    <property type="molecule type" value="Genomic_DNA"/>
</dbReference>
<keyword evidence="1" id="KW-0472">Membrane</keyword>
<keyword evidence="1" id="KW-1133">Transmembrane helix</keyword>
<gene>
    <name evidence="2" type="ORF">Pan189_08590</name>
</gene>